<proteinExistence type="inferred from homology"/>
<dbReference type="Gene3D" id="2.60.120.200">
    <property type="match status" value="1"/>
</dbReference>
<dbReference type="Pfam" id="PF00722">
    <property type="entry name" value="Glyco_hydro_16"/>
    <property type="match status" value="1"/>
</dbReference>
<dbReference type="EMBL" id="JBHMFC010000105">
    <property type="protein sequence ID" value="MFB9058202.1"/>
    <property type="molecule type" value="Genomic_DNA"/>
</dbReference>
<dbReference type="PANTHER" id="PTHR10963:SF55">
    <property type="entry name" value="GLYCOSIDE HYDROLASE FAMILY 16 PROTEIN"/>
    <property type="match status" value="1"/>
</dbReference>
<dbReference type="NCBIfam" id="TIGR04183">
    <property type="entry name" value="Por_Secre_tail"/>
    <property type="match status" value="1"/>
</dbReference>
<keyword evidence="6" id="KW-1185">Reference proteome</keyword>
<dbReference type="PROSITE" id="PS51762">
    <property type="entry name" value="GH16_2"/>
    <property type="match status" value="1"/>
</dbReference>
<dbReference type="PANTHER" id="PTHR10963">
    <property type="entry name" value="GLYCOSYL HYDROLASE-RELATED"/>
    <property type="match status" value="1"/>
</dbReference>
<dbReference type="CDD" id="cd04080">
    <property type="entry name" value="CBM6_cellulase-like"/>
    <property type="match status" value="1"/>
</dbReference>
<evidence type="ECO:0000259" key="3">
    <source>
        <dbReference type="PROSITE" id="PS51175"/>
    </source>
</evidence>
<dbReference type="Proteomes" id="UP001589585">
    <property type="component" value="Unassembled WGS sequence"/>
</dbReference>
<sequence length="480" mass="53187">MRTINTLFFLLFFMKAAPEMGAQNWNLVWQDEFDTGISSDWVFETGNGYSGWGNNELQYYRRENATVENGQLVITAKKETYGGYNYTSARMKTQGKKNFKYGKIEARIASPSGQGLWPAFWMLGSNITSVGWPACGEIDIMEHVNNEPDSYGTIHWQDNNGAYASYGGHTAVNVNNYHVYSIEWDENNIKWFVDGNQFHDVNISNGINGTSEFHNDYFLLLNLAIGGNWPGFSIDESKLPARMLVDYVRVYESDTNGGGETSSQLIEAENHTSMLGVATENCSEGGQNVGYIDAGDWMAYANINFPFSGNYLLEYRVASAVNGAILSADINAGATTLGQVIIPNTGGWQNWTTVSHTVKVTAGTYPFGIYAVVGGWNVNWIKITNLNSTKAVTPLLASKNHIEQKVQLYPIPATNELNLSGHTEGADISIINFTNQLVKKIKTNESDRNVKIDISSLKAGVYFLRLESGTSAQTIKFIKK</sequence>
<feature type="domain" description="GH16" evidence="4">
    <location>
        <begin position="22"/>
        <end position="256"/>
    </location>
</feature>
<evidence type="ECO:0000313" key="5">
    <source>
        <dbReference type="EMBL" id="MFB9058202.1"/>
    </source>
</evidence>
<dbReference type="RefSeq" id="WP_379862447.1">
    <property type="nucleotide sequence ID" value="NZ_JBHMFC010000105.1"/>
</dbReference>
<evidence type="ECO:0000256" key="2">
    <source>
        <dbReference type="ARBA" id="ARBA00022729"/>
    </source>
</evidence>
<evidence type="ECO:0000313" key="6">
    <source>
        <dbReference type="Proteomes" id="UP001589585"/>
    </source>
</evidence>
<feature type="domain" description="CBM6" evidence="3">
    <location>
        <begin position="264"/>
        <end position="384"/>
    </location>
</feature>
<accession>A0ABV5FFG6</accession>
<dbReference type="InterPro" id="IPR006584">
    <property type="entry name" value="Cellulose-bd_IV"/>
</dbReference>
<comment type="caution">
    <text evidence="5">The sequence shown here is derived from an EMBL/GenBank/DDBJ whole genome shotgun (WGS) entry which is preliminary data.</text>
</comment>
<dbReference type="PROSITE" id="PS51175">
    <property type="entry name" value="CBM6"/>
    <property type="match status" value="1"/>
</dbReference>
<protein>
    <submittedName>
        <fullName evidence="5">Carbohydrate-binding protein</fullName>
    </submittedName>
</protein>
<dbReference type="CDD" id="cd08023">
    <property type="entry name" value="GH16_laminarinase_like"/>
    <property type="match status" value="1"/>
</dbReference>
<dbReference type="Gene3D" id="2.60.120.260">
    <property type="entry name" value="Galactose-binding domain-like"/>
    <property type="match status" value="1"/>
</dbReference>
<dbReference type="InterPro" id="IPR050546">
    <property type="entry name" value="Glycosyl_Hydrlase_16"/>
</dbReference>
<dbReference type="InterPro" id="IPR008979">
    <property type="entry name" value="Galactose-bd-like_sf"/>
</dbReference>
<dbReference type="InterPro" id="IPR000757">
    <property type="entry name" value="Beta-glucanase-like"/>
</dbReference>
<evidence type="ECO:0000259" key="4">
    <source>
        <dbReference type="PROSITE" id="PS51762"/>
    </source>
</evidence>
<gene>
    <name evidence="5" type="ORF">ACFFU9_15765</name>
</gene>
<dbReference type="Pfam" id="PF03422">
    <property type="entry name" value="CBM_6"/>
    <property type="match status" value="1"/>
</dbReference>
<dbReference type="InterPro" id="IPR026444">
    <property type="entry name" value="Secre_tail"/>
</dbReference>
<comment type="similarity">
    <text evidence="1">Belongs to the glycosyl hydrolase 16 family.</text>
</comment>
<dbReference type="InterPro" id="IPR013320">
    <property type="entry name" value="ConA-like_dom_sf"/>
</dbReference>
<name>A0ABV5FFG6_9FLAO</name>
<dbReference type="Pfam" id="PF18962">
    <property type="entry name" value="Por_Secre_tail"/>
    <property type="match status" value="1"/>
</dbReference>
<dbReference type="InterPro" id="IPR005084">
    <property type="entry name" value="CBM6"/>
</dbReference>
<keyword evidence="2" id="KW-0732">Signal</keyword>
<reference evidence="5 6" key="1">
    <citation type="submission" date="2024-09" db="EMBL/GenBank/DDBJ databases">
        <authorList>
            <person name="Sun Q."/>
            <person name="Mori K."/>
        </authorList>
    </citation>
    <scope>NUCLEOTIDE SEQUENCE [LARGE SCALE GENOMIC DNA]</scope>
    <source>
        <strain evidence="5 6">CECT 8622</strain>
    </source>
</reference>
<dbReference type="SUPFAM" id="SSF49785">
    <property type="entry name" value="Galactose-binding domain-like"/>
    <property type="match status" value="1"/>
</dbReference>
<organism evidence="5 6">
    <name type="scientific">Mariniflexile ostreae</name>
    <dbReference type="NCBI Taxonomy" id="1520892"/>
    <lineage>
        <taxon>Bacteria</taxon>
        <taxon>Pseudomonadati</taxon>
        <taxon>Bacteroidota</taxon>
        <taxon>Flavobacteriia</taxon>
        <taxon>Flavobacteriales</taxon>
        <taxon>Flavobacteriaceae</taxon>
        <taxon>Mariniflexile</taxon>
    </lineage>
</organism>
<dbReference type="SUPFAM" id="SSF49899">
    <property type="entry name" value="Concanavalin A-like lectins/glucanases"/>
    <property type="match status" value="1"/>
</dbReference>
<evidence type="ECO:0000256" key="1">
    <source>
        <dbReference type="ARBA" id="ARBA00006865"/>
    </source>
</evidence>
<dbReference type="SMART" id="SM00606">
    <property type="entry name" value="CBD_IV"/>
    <property type="match status" value="1"/>
</dbReference>